<accession>A0A239CLS5</accession>
<feature type="transmembrane region" description="Helical" evidence="1">
    <location>
        <begin position="338"/>
        <end position="358"/>
    </location>
</feature>
<protein>
    <recommendedName>
        <fullName evidence="4">4-amino-4-deoxy-L-arabinose transferase</fullName>
    </recommendedName>
</protein>
<feature type="transmembrane region" description="Helical" evidence="1">
    <location>
        <begin position="199"/>
        <end position="219"/>
    </location>
</feature>
<keyword evidence="3" id="KW-1185">Reference proteome</keyword>
<feature type="transmembrane region" description="Helical" evidence="1">
    <location>
        <begin position="428"/>
        <end position="447"/>
    </location>
</feature>
<dbReference type="Proteomes" id="UP000198282">
    <property type="component" value="Unassembled WGS sequence"/>
</dbReference>
<feature type="transmembrane region" description="Helical" evidence="1">
    <location>
        <begin position="293"/>
        <end position="309"/>
    </location>
</feature>
<sequence length="730" mass="79136">MIVLTVTVLSLYDVPASDMALFGAYVALGLALPGLLLIRALHRRTRTLAEEVALGLALGYAVEVLAYIAARAVGLPLLVLAWPVTTYAAFLLVPRLRRHWRGEPRPRAPIWWSWSIALAIAYLVAWSARTVFRVTPLTWPGLGTSFRDMPFHLALIGELKHHMPPTMPMVDGEPLFYHWFVYAHMAAASWVTGVEPLMLLLRLTMLPMLAAFVVILGAIGRRVIGFRAGALPAVAGTLLATAPSLYLGTNGVFTWGGIPDLAWTSPTQTFGTLLFAPVMLLLVDLLERRRREAGPWLLLGVFLVAVMGAKATYLPLLGAGLLAVTAVEAVGRRRPPWPALAALGMTAACFLYAQFVLFGRASHATVVDPLSFMRTAWGEWTGLGDQAVPSPASTLGITLVFLLCWLVTWSGILGLLSRPRLLVRPGVVLMLGIGAAGLGTMFLLGHPTRSQLFFLWGACPYLAIVAAYGLVVVLRRARVSLRAAASAAAAGVVAFYLVALICGVRIPLGPGQDDAVLYRPYIASLAVAASAALVLTLTRGRLRAWALMTAACAAIGLPADLHGRVLAIGHGVAENASVETTPAIPPGTMAAARWLRDHSEPDDLVATNAHCLWEREIPCDSRHFWLTALSERHALVEGWAYASKNLEHWRPGQEAFTLPFWDPGRIRLNDEAFVSPSAAVMRQLRERYGVRWLFVDERHASTGSGIGRFAALRFRSGDYAVYRMADGTSL</sequence>
<keyword evidence="1" id="KW-0472">Membrane</keyword>
<dbReference type="AlphaFoldDB" id="A0A239CLS5"/>
<feature type="transmembrane region" description="Helical" evidence="1">
    <location>
        <begin position="518"/>
        <end position="538"/>
    </location>
</feature>
<keyword evidence="1" id="KW-1133">Transmembrane helix</keyword>
<evidence type="ECO:0008006" key="4">
    <source>
        <dbReference type="Google" id="ProtNLM"/>
    </source>
</evidence>
<feature type="transmembrane region" description="Helical" evidence="1">
    <location>
        <begin position="226"/>
        <end position="247"/>
    </location>
</feature>
<feature type="transmembrane region" description="Helical" evidence="1">
    <location>
        <begin position="108"/>
        <end position="128"/>
    </location>
</feature>
<dbReference type="EMBL" id="FZOD01000005">
    <property type="protein sequence ID" value="SNS20698.1"/>
    <property type="molecule type" value="Genomic_DNA"/>
</dbReference>
<proteinExistence type="predicted"/>
<name>A0A239CLS5_9ACTN</name>
<feature type="transmembrane region" description="Helical" evidence="1">
    <location>
        <begin position="267"/>
        <end position="286"/>
    </location>
</feature>
<evidence type="ECO:0000313" key="2">
    <source>
        <dbReference type="EMBL" id="SNS20698.1"/>
    </source>
</evidence>
<feature type="transmembrane region" description="Helical" evidence="1">
    <location>
        <begin position="52"/>
        <end position="70"/>
    </location>
</feature>
<feature type="transmembrane region" description="Helical" evidence="1">
    <location>
        <begin position="395"/>
        <end position="416"/>
    </location>
</feature>
<feature type="transmembrane region" description="Helical" evidence="1">
    <location>
        <begin position="76"/>
        <end position="96"/>
    </location>
</feature>
<gene>
    <name evidence="2" type="ORF">SAMN05216276_1005263</name>
</gene>
<feature type="transmembrane region" description="Helical" evidence="1">
    <location>
        <begin position="453"/>
        <end position="474"/>
    </location>
</feature>
<evidence type="ECO:0000256" key="1">
    <source>
        <dbReference type="SAM" id="Phobius"/>
    </source>
</evidence>
<reference evidence="2 3" key="1">
    <citation type="submission" date="2017-06" db="EMBL/GenBank/DDBJ databases">
        <authorList>
            <person name="Kim H.J."/>
            <person name="Triplett B.A."/>
        </authorList>
    </citation>
    <scope>NUCLEOTIDE SEQUENCE [LARGE SCALE GENOMIC DNA]</scope>
    <source>
        <strain evidence="2 3">CGMCC 4.2132</strain>
    </source>
</reference>
<evidence type="ECO:0000313" key="3">
    <source>
        <dbReference type="Proteomes" id="UP000198282"/>
    </source>
</evidence>
<feature type="transmembrane region" description="Helical" evidence="1">
    <location>
        <begin position="486"/>
        <end position="506"/>
    </location>
</feature>
<keyword evidence="1" id="KW-0812">Transmembrane</keyword>
<feature type="transmembrane region" description="Helical" evidence="1">
    <location>
        <begin position="20"/>
        <end position="40"/>
    </location>
</feature>
<organism evidence="2 3">
    <name type="scientific">Streptosporangium subroseum</name>
    <dbReference type="NCBI Taxonomy" id="106412"/>
    <lineage>
        <taxon>Bacteria</taxon>
        <taxon>Bacillati</taxon>
        <taxon>Actinomycetota</taxon>
        <taxon>Actinomycetes</taxon>
        <taxon>Streptosporangiales</taxon>
        <taxon>Streptosporangiaceae</taxon>
        <taxon>Streptosporangium</taxon>
    </lineage>
</organism>